<dbReference type="AlphaFoldDB" id="A0A0C3EYU9"/>
<feature type="non-terminal residue" evidence="1">
    <location>
        <position position="106"/>
    </location>
</feature>
<sequence length="106" mass="11963">IGTALHTSINTYLGGEQAYCVNFEFLAYVLMCFLRGALPWQRLKAATKKQRYDHIVEKKMTPPTDLLCWCFPTNLESSSITPAPFVLTTRTRTFASFSVTFAFAKA</sequence>
<dbReference type="Gene3D" id="1.10.510.10">
    <property type="entry name" value="Transferase(Phosphotransferase) domain 1"/>
    <property type="match status" value="1"/>
</dbReference>
<dbReference type="SUPFAM" id="SSF56112">
    <property type="entry name" value="Protein kinase-like (PK-like)"/>
    <property type="match status" value="1"/>
</dbReference>
<dbReference type="InterPro" id="IPR011009">
    <property type="entry name" value="Kinase-like_dom_sf"/>
</dbReference>
<keyword evidence="2" id="KW-1185">Reference proteome</keyword>
<reference evidence="2" key="2">
    <citation type="submission" date="2015-01" db="EMBL/GenBank/DDBJ databases">
        <title>Evolutionary Origins and Diversification of the Mycorrhizal Mutualists.</title>
        <authorList>
            <consortium name="DOE Joint Genome Institute"/>
            <consortium name="Mycorrhizal Genomics Consortium"/>
            <person name="Kohler A."/>
            <person name="Kuo A."/>
            <person name="Nagy L.G."/>
            <person name="Floudas D."/>
            <person name="Copeland A."/>
            <person name="Barry K.W."/>
            <person name="Cichocki N."/>
            <person name="Veneault-Fourrey C."/>
            <person name="LaButti K."/>
            <person name="Lindquist E.A."/>
            <person name="Lipzen A."/>
            <person name="Lundell T."/>
            <person name="Morin E."/>
            <person name="Murat C."/>
            <person name="Riley R."/>
            <person name="Ohm R."/>
            <person name="Sun H."/>
            <person name="Tunlid A."/>
            <person name="Henrissat B."/>
            <person name="Grigoriev I.V."/>
            <person name="Hibbett D.S."/>
            <person name="Martin F."/>
        </authorList>
    </citation>
    <scope>NUCLEOTIDE SEQUENCE [LARGE SCALE GENOMIC DNA]</scope>
    <source>
        <strain evidence="2">F 1598</strain>
    </source>
</reference>
<evidence type="ECO:0000313" key="2">
    <source>
        <dbReference type="Proteomes" id="UP000054166"/>
    </source>
</evidence>
<organism evidence="1 2">
    <name type="scientific">Piloderma croceum (strain F 1598)</name>
    <dbReference type="NCBI Taxonomy" id="765440"/>
    <lineage>
        <taxon>Eukaryota</taxon>
        <taxon>Fungi</taxon>
        <taxon>Dikarya</taxon>
        <taxon>Basidiomycota</taxon>
        <taxon>Agaricomycotina</taxon>
        <taxon>Agaricomycetes</taxon>
        <taxon>Agaricomycetidae</taxon>
        <taxon>Atheliales</taxon>
        <taxon>Atheliaceae</taxon>
        <taxon>Piloderma</taxon>
    </lineage>
</organism>
<accession>A0A0C3EYU9</accession>
<gene>
    <name evidence="1" type="ORF">PILCRDRAFT_803253</name>
</gene>
<evidence type="ECO:0008006" key="3">
    <source>
        <dbReference type="Google" id="ProtNLM"/>
    </source>
</evidence>
<evidence type="ECO:0000313" key="1">
    <source>
        <dbReference type="EMBL" id="KIM72921.1"/>
    </source>
</evidence>
<dbReference type="Proteomes" id="UP000054166">
    <property type="component" value="Unassembled WGS sequence"/>
</dbReference>
<dbReference type="EMBL" id="KN833101">
    <property type="protein sequence ID" value="KIM72921.1"/>
    <property type="molecule type" value="Genomic_DNA"/>
</dbReference>
<feature type="non-terminal residue" evidence="1">
    <location>
        <position position="1"/>
    </location>
</feature>
<dbReference type="STRING" id="765440.A0A0C3EYU9"/>
<proteinExistence type="predicted"/>
<dbReference type="HOGENOM" id="CLU_2229577_0_0_1"/>
<dbReference type="OrthoDB" id="5585992at2759"/>
<protein>
    <recommendedName>
        <fullName evidence="3">Non-specific serine/threonine protein kinase</fullName>
    </recommendedName>
</protein>
<reference evidence="1 2" key="1">
    <citation type="submission" date="2014-04" db="EMBL/GenBank/DDBJ databases">
        <authorList>
            <consortium name="DOE Joint Genome Institute"/>
            <person name="Kuo A."/>
            <person name="Tarkka M."/>
            <person name="Buscot F."/>
            <person name="Kohler A."/>
            <person name="Nagy L.G."/>
            <person name="Floudas D."/>
            <person name="Copeland A."/>
            <person name="Barry K.W."/>
            <person name="Cichocki N."/>
            <person name="Veneault-Fourrey C."/>
            <person name="LaButti K."/>
            <person name="Lindquist E.A."/>
            <person name="Lipzen A."/>
            <person name="Lundell T."/>
            <person name="Morin E."/>
            <person name="Murat C."/>
            <person name="Sun H."/>
            <person name="Tunlid A."/>
            <person name="Henrissat B."/>
            <person name="Grigoriev I.V."/>
            <person name="Hibbett D.S."/>
            <person name="Martin F."/>
            <person name="Nordberg H.P."/>
            <person name="Cantor M.N."/>
            <person name="Hua S.X."/>
        </authorList>
    </citation>
    <scope>NUCLEOTIDE SEQUENCE [LARGE SCALE GENOMIC DNA]</scope>
    <source>
        <strain evidence="1 2">F 1598</strain>
    </source>
</reference>
<name>A0A0C3EYU9_PILCF</name>
<dbReference type="InParanoid" id="A0A0C3EYU9"/>